<evidence type="ECO:0000256" key="3">
    <source>
        <dbReference type="ARBA" id="ARBA00023163"/>
    </source>
</evidence>
<feature type="domain" description="RNA polymerase sigma factor 70 region 4 type 2" evidence="4">
    <location>
        <begin position="90"/>
        <end position="140"/>
    </location>
</feature>
<dbReference type="GO" id="GO:0006352">
    <property type="term" value="P:DNA-templated transcription initiation"/>
    <property type="evidence" value="ECO:0007669"/>
    <property type="project" value="InterPro"/>
</dbReference>
<dbReference type="PANTHER" id="PTHR43133">
    <property type="entry name" value="RNA POLYMERASE ECF-TYPE SIGMA FACTO"/>
    <property type="match status" value="1"/>
</dbReference>
<dbReference type="InterPro" id="IPR013324">
    <property type="entry name" value="RNA_pol_sigma_r3/r4-like"/>
</dbReference>
<dbReference type="SUPFAM" id="SSF88659">
    <property type="entry name" value="Sigma3 and sigma4 domains of RNA polymerase sigma factors"/>
    <property type="match status" value="1"/>
</dbReference>
<dbReference type="Pfam" id="PF08281">
    <property type="entry name" value="Sigma70_r4_2"/>
    <property type="match status" value="1"/>
</dbReference>
<name>A0A517Y1T9_9BACT</name>
<dbReference type="GO" id="GO:0003677">
    <property type="term" value="F:DNA binding"/>
    <property type="evidence" value="ECO:0007669"/>
    <property type="project" value="InterPro"/>
</dbReference>
<dbReference type="GO" id="GO:0016987">
    <property type="term" value="F:sigma factor activity"/>
    <property type="evidence" value="ECO:0007669"/>
    <property type="project" value="UniProtKB-KW"/>
</dbReference>
<keyword evidence="1" id="KW-0805">Transcription regulation</keyword>
<evidence type="ECO:0000256" key="2">
    <source>
        <dbReference type="ARBA" id="ARBA00023082"/>
    </source>
</evidence>
<organism evidence="5 6">
    <name type="scientific">Urbifossiella limnaea</name>
    <dbReference type="NCBI Taxonomy" id="2528023"/>
    <lineage>
        <taxon>Bacteria</taxon>
        <taxon>Pseudomonadati</taxon>
        <taxon>Planctomycetota</taxon>
        <taxon>Planctomycetia</taxon>
        <taxon>Gemmatales</taxon>
        <taxon>Gemmataceae</taxon>
        <taxon>Urbifossiella</taxon>
    </lineage>
</organism>
<reference evidence="5 6" key="1">
    <citation type="submission" date="2019-02" db="EMBL/GenBank/DDBJ databases">
        <title>Deep-cultivation of Planctomycetes and their phenomic and genomic characterization uncovers novel biology.</title>
        <authorList>
            <person name="Wiegand S."/>
            <person name="Jogler M."/>
            <person name="Boedeker C."/>
            <person name="Pinto D."/>
            <person name="Vollmers J."/>
            <person name="Rivas-Marin E."/>
            <person name="Kohn T."/>
            <person name="Peeters S.H."/>
            <person name="Heuer A."/>
            <person name="Rast P."/>
            <person name="Oberbeckmann S."/>
            <person name="Bunk B."/>
            <person name="Jeske O."/>
            <person name="Meyerdierks A."/>
            <person name="Storesund J.E."/>
            <person name="Kallscheuer N."/>
            <person name="Luecker S."/>
            <person name="Lage O.M."/>
            <person name="Pohl T."/>
            <person name="Merkel B.J."/>
            <person name="Hornburger P."/>
            <person name="Mueller R.-W."/>
            <person name="Bruemmer F."/>
            <person name="Labrenz M."/>
            <person name="Spormann A.M."/>
            <person name="Op den Camp H."/>
            <person name="Overmann J."/>
            <person name="Amann R."/>
            <person name="Jetten M.S.M."/>
            <person name="Mascher T."/>
            <person name="Medema M.H."/>
            <person name="Devos D.P."/>
            <person name="Kaster A.-K."/>
            <person name="Ovreas L."/>
            <person name="Rohde M."/>
            <person name="Galperin M.Y."/>
            <person name="Jogler C."/>
        </authorList>
    </citation>
    <scope>NUCLEOTIDE SEQUENCE [LARGE SCALE GENOMIC DNA]</scope>
    <source>
        <strain evidence="5 6">ETA_A1</strain>
    </source>
</reference>
<dbReference type="KEGG" id="uli:ETAA1_57220"/>
<protein>
    <submittedName>
        <fullName evidence="5">RNA polymerase sigma factor</fullName>
    </submittedName>
</protein>
<dbReference type="PANTHER" id="PTHR43133:SF51">
    <property type="entry name" value="RNA POLYMERASE SIGMA FACTOR"/>
    <property type="match status" value="1"/>
</dbReference>
<dbReference type="EMBL" id="CP036273">
    <property type="protein sequence ID" value="QDU23716.1"/>
    <property type="molecule type" value="Genomic_DNA"/>
</dbReference>
<dbReference type="Gene3D" id="1.10.10.10">
    <property type="entry name" value="Winged helix-like DNA-binding domain superfamily/Winged helix DNA-binding domain"/>
    <property type="match status" value="1"/>
</dbReference>
<evidence type="ECO:0000313" key="5">
    <source>
        <dbReference type="EMBL" id="QDU23716.1"/>
    </source>
</evidence>
<keyword evidence="3" id="KW-0804">Transcription</keyword>
<dbReference type="AlphaFoldDB" id="A0A517Y1T9"/>
<dbReference type="Proteomes" id="UP000319576">
    <property type="component" value="Chromosome"/>
</dbReference>
<dbReference type="InterPro" id="IPR014284">
    <property type="entry name" value="RNA_pol_sigma-70_dom"/>
</dbReference>
<dbReference type="NCBIfam" id="TIGR02937">
    <property type="entry name" value="sigma70-ECF"/>
    <property type="match status" value="1"/>
</dbReference>
<keyword evidence="2" id="KW-0731">Sigma factor</keyword>
<dbReference type="InterPro" id="IPR013249">
    <property type="entry name" value="RNA_pol_sigma70_r4_t2"/>
</dbReference>
<keyword evidence="6" id="KW-1185">Reference proteome</keyword>
<evidence type="ECO:0000256" key="1">
    <source>
        <dbReference type="ARBA" id="ARBA00023015"/>
    </source>
</evidence>
<sequence>MQQTLLAAHRDRAAFRGTTSGEVAGWLRGILAHRLSNAAREFDRDKRDVGRERPLGRAVEESSARLEAWLVDARTPPHDRADRNEQLLGLAAALAALPDAQREAVELRYLRGFAVKEVAEELGRTPAAVGGLLHRALVELNRVLAPPPE</sequence>
<gene>
    <name evidence="5" type="ORF">ETAA1_57220</name>
</gene>
<evidence type="ECO:0000313" key="6">
    <source>
        <dbReference type="Proteomes" id="UP000319576"/>
    </source>
</evidence>
<dbReference type="InterPro" id="IPR039425">
    <property type="entry name" value="RNA_pol_sigma-70-like"/>
</dbReference>
<dbReference type="InterPro" id="IPR036388">
    <property type="entry name" value="WH-like_DNA-bd_sf"/>
</dbReference>
<accession>A0A517Y1T9</accession>
<evidence type="ECO:0000259" key="4">
    <source>
        <dbReference type="Pfam" id="PF08281"/>
    </source>
</evidence>
<proteinExistence type="predicted"/>